<feature type="compositionally biased region" description="Polar residues" evidence="1">
    <location>
        <begin position="59"/>
        <end position="68"/>
    </location>
</feature>
<feature type="region of interest" description="Disordered" evidence="1">
    <location>
        <begin position="111"/>
        <end position="159"/>
    </location>
</feature>
<dbReference type="AlphaFoldDB" id="A0A7X4K961"/>
<feature type="compositionally biased region" description="Low complexity" evidence="1">
    <location>
        <begin position="125"/>
        <end position="142"/>
    </location>
</feature>
<reference evidence="2 3" key="1">
    <citation type="submission" date="2019-12" db="EMBL/GenBank/DDBJ databases">
        <authorList>
            <person name="Feng G."/>
            <person name="Zhu H."/>
        </authorList>
    </citation>
    <scope>NUCLEOTIDE SEQUENCE [LARGE SCALE GENOMIC DNA]</scope>
    <source>
        <strain evidence="2 3">FGD1</strain>
    </source>
</reference>
<gene>
    <name evidence="2" type="ORF">GR702_18525</name>
</gene>
<feature type="region of interest" description="Disordered" evidence="1">
    <location>
        <begin position="36"/>
        <end position="74"/>
    </location>
</feature>
<dbReference type="Proteomes" id="UP000465810">
    <property type="component" value="Unassembled WGS sequence"/>
</dbReference>
<dbReference type="EMBL" id="WVTD01000020">
    <property type="protein sequence ID" value="MYL99757.1"/>
    <property type="molecule type" value="Genomic_DNA"/>
</dbReference>
<evidence type="ECO:0000313" key="2">
    <source>
        <dbReference type="EMBL" id="MYL99757.1"/>
    </source>
</evidence>
<evidence type="ECO:0000256" key="1">
    <source>
        <dbReference type="SAM" id="MobiDB-lite"/>
    </source>
</evidence>
<accession>A0A7X4K961</accession>
<proteinExistence type="predicted"/>
<name>A0A7X4K961_9SPHN</name>
<dbReference type="RefSeq" id="WP_160987187.1">
    <property type="nucleotide sequence ID" value="NZ_WVTD01000020.1"/>
</dbReference>
<keyword evidence="3" id="KW-1185">Reference proteome</keyword>
<organism evidence="2 3">
    <name type="scientific">Novosphingobium silvae</name>
    <dbReference type="NCBI Taxonomy" id="2692619"/>
    <lineage>
        <taxon>Bacteria</taxon>
        <taxon>Pseudomonadati</taxon>
        <taxon>Pseudomonadota</taxon>
        <taxon>Alphaproteobacteria</taxon>
        <taxon>Sphingomonadales</taxon>
        <taxon>Sphingomonadaceae</taxon>
        <taxon>Novosphingobium</taxon>
    </lineage>
</organism>
<comment type="caution">
    <text evidence="2">The sequence shown here is derived from an EMBL/GenBank/DDBJ whole genome shotgun (WGS) entry which is preliminary data.</text>
</comment>
<sequence length="159" mass="16367">MPQTRTVIAVALAGTIALGTLAGATIPTRMTSKDAEAEIALSAPPSLDGRDYYVEPTPQDLSPPQDMSTPPGGYAWDVYRPGAAAYDVQMSSPVDPYTYAYADESAALDGEVSAASYEPSAQTHAPAQGASSAEAQAAQAAEVAEEVREAEQAPSSSTL</sequence>
<protein>
    <submittedName>
        <fullName evidence="2">Uncharacterized protein</fullName>
    </submittedName>
</protein>
<evidence type="ECO:0000313" key="3">
    <source>
        <dbReference type="Proteomes" id="UP000465810"/>
    </source>
</evidence>